<dbReference type="PANTHER" id="PTHR44858:SF1">
    <property type="entry name" value="UDP-N-ACETYLGLUCOSAMINE--PEPTIDE N-ACETYLGLUCOSAMINYLTRANSFERASE SPINDLY-RELATED"/>
    <property type="match status" value="1"/>
</dbReference>
<organism evidence="4 5">
    <name type="scientific">Actinoplanes octamycinicus</name>
    <dbReference type="NCBI Taxonomy" id="135948"/>
    <lineage>
        <taxon>Bacteria</taxon>
        <taxon>Bacillati</taxon>
        <taxon>Actinomycetota</taxon>
        <taxon>Actinomycetes</taxon>
        <taxon>Micromonosporales</taxon>
        <taxon>Micromonosporaceae</taxon>
        <taxon>Actinoplanes</taxon>
    </lineage>
</organism>
<dbReference type="RefSeq" id="WP_185037563.1">
    <property type="nucleotide sequence ID" value="NZ_BAABFG010000005.1"/>
</dbReference>
<keyword evidence="1" id="KW-0677">Repeat</keyword>
<keyword evidence="3" id="KW-1133">Transmembrane helix</keyword>
<name>A0A7W7GRV4_9ACTN</name>
<proteinExistence type="predicted"/>
<dbReference type="SMART" id="SM00028">
    <property type="entry name" value="TPR"/>
    <property type="match status" value="3"/>
</dbReference>
<feature type="transmembrane region" description="Helical" evidence="3">
    <location>
        <begin position="264"/>
        <end position="284"/>
    </location>
</feature>
<dbReference type="Proteomes" id="UP000546162">
    <property type="component" value="Unassembled WGS sequence"/>
</dbReference>
<keyword evidence="3" id="KW-0812">Transmembrane</keyword>
<sequence>MEAWPAPSGLHGPAVPFVAETPVLPMPYGPAEPQPVFRADEAYWIAAGEPPLIAAAHVAVHEERFTDAIGMLEEFLREHPADVRGWHRLAGARVGLGDFGAALADADRSVALDPESAPAHRMRGIALLFLNRPAEAEQAATRSLELDPGAADAHALLAETLRLQGRAEDALTAARAALAIAPGHPGALRVIAANPSPIARWMPLVVATTLPAALILGVLALMLAGASSATTFGVFAAFACLPLFAAVLRWTVGTRGAPVRPLPNRAFLTAPLAATAYVAAPLILSGTGGGGVLCVLLLTAFLTTASTAAVQRRLLPHP</sequence>
<keyword evidence="5" id="KW-1185">Reference proteome</keyword>
<dbReference type="InterPro" id="IPR019734">
    <property type="entry name" value="TPR_rpt"/>
</dbReference>
<comment type="caution">
    <text evidence="4">The sequence shown here is derived from an EMBL/GenBank/DDBJ whole genome shotgun (WGS) entry which is preliminary data.</text>
</comment>
<dbReference type="PANTHER" id="PTHR44858">
    <property type="entry name" value="TETRATRICOPEPTIDE REPEAT PROTEIN 6"/>
    <property type="match status" value="1"/>
</dbReference>
<reference evidence="4 5" key="1">
    <citation type="submission" date="2020-08" db="EMBL/GenBank/DDBJ databases">
        <title>Sequencing the genomes of 1000 actinobacteria strains.</title>
        <authorList>
            <person name="Klenk H.-P."/>
        </authorList>
    </citation>
    <scope>NUCLEOTIDE SEQUENCE [LARGE SCALE GENOMIC DNA]</scope>
    <source>
        <strain evidence="4 5">DSM 45809</strain>
    </source>
</reference>
<evidence type="ECO:0000256" key="3">
    <source>
        <dbReference type="SAM" id="Phobius"/>
    </source>
</evidence>
<dbReference type="Pfam" id="PF13432">
    <property type="entry name" value="TPR_16"/>
    <property type="match status" value="2"/>
</dbReference>
<dbReference type="Gene3D" id="1.25.40.10">
    <property type="entry name" value="Tetratricopeptide repeat domain"/>
    <property type="match status" value="1"/>
</dbReference>
<evidence type="ECO:0000256" key="2">
    <source>
        <dbReference type="ARBA" id="ARBA00022803"/>
    </source>
</evidence>
<accession>A0A7W7GRV4</accession>
<evidence type="ECO:0000313" key="5">
    <source>
        <dbReference type="Proteomes" id="UP000546162"/>
    </source>
</evidence>
<dbReference type="EMBL" id="JACHNB010000001">
    <property type="protein sequence ID" value="MBB4737110.1"/>
    <property type="molecule type" value="Genomic_DNA"/>
</dbReference>
<dbReference type="SUPFAM" id="SSF48452">
    <property type="entry name" value="TPR-like"/>
    <property type="match status" value="1"/>
</dbReference>
<keyword evidence="2" id="KW-0802">TPR repeat</keyword>
<feature type="transmembrane region" description="Helical" evidence="3">
    <location>
        <begin position="232"/>
        <end position="252"/>
    </location>
</feature>
<keyword evidence="3" id="KW-0472">Membrane</keyword>
<evidence type="ECO:0000256" key="1">
    <source>
        <dbReference type="ARBA" id="ARBA00022737"/>
    </source>
</evidence>
<feature type="transmembrane region" description="Helical" evidence="3">
    <location>
        <begin position="204"/>
        <end position="226"/>
    </location>
</feature>
<gene>
    <name evidence="4" type="ORF">BJY16_000569</name>
</gene>
<feature type="transmembrane region" description="Helical" evidence="3">
    <location>
        <begin position="290"/>
        <end position="310"/>
    </location>
</feature>
<dbReference type="AlphaFoldDB" id="A0A7W7GRV4"/>
<dbReference type="InterPro" id="IPR011990">
    <property type="entry name" value="TPR-like_helical_dom_sf"/>
</dbReference>
<protein>
    <submittedName>
        <fullName evidence="4">Tetratricopeptide (TPR) repeat protein</fullName>
    </submittedName>
</protein>
<evidence type="ECO:0000313" key="4">
    <source>
        <dbReference type="EMBL" id="MBB4737110.1"/>
    </source>
</evidence>
<dbReference type="InterPro" id="IPR050498">
    <property type="entry name" value="Ycf3"/>
</dbReference>